<feature type="transmembrane region" description="Helical" evidence="8">
    <location>
        <begin position="287"/>
        <end position="309"/>
    </location>
</feature>
<dbReference type="GO" id="GO:0022857">
    <property type="term" value="F:transmembrane transporter activity"/>
    <property type="evidence" value="ECO:0007669"/>
    <property type="project" value="InterPro"/>
</dbReference>
<evidence type="ECO:0000256" key="7">
    <source>
        <dbReference type="ARBA" id="ARBA00023136"/>
    </source>
</evidence>
<keyword evidence="5 8" id="KW-0812">Transmembrane</keyword>
<dbReference type="AlphaFoldDB" id="A0A1Q2HR55"/>
<feature type="transmembrane region" description="Helical" evidence="8">
    <location>
        <begin position="6"/>
        <end position="31"/>
    </location>
</feature>
<evidence type="ECO:0000256" key="8">
    <source>
        <dbReference type="SAM" id="Phobius"/>
    </source>
</evidence>
<evidence type="ECO:0000313" key="9">
    <source>
        <dbReference type="EMBL" id="AQQ09880.1"/>
    </source>
</evidence>
<evidence type="ECO:0000256" key="2">
    <source>
        <dbReference type="ARBA" id="ARBA00007935"/>
    </source>
</evidence>
<evidence type="ECO:0000256" key="3">
    <source>
        <dbReference type="ARBA" id="ARBA00022448"/>
    </source>
</evidence>
<sequence length="336" mass="35648">MTRKNIIAASSCGFCLYLLFAITVILFCPLVGAESLDIKLILQDIRGGNIHQIDTDIFIYQRLPRVLLAFITGAALAVAGNTFQIILRNPLVTPYTLGVTGGSAVGAYLAIAFPAISGILGKAGSVQLMSMAGAGVIGLLIYTASRRKAGLSMYTMLLAGVTISIMCGAFIILIRYLTKPHLLVSLDRWTMGRLDIVGFDNFYSIIPLVVIALAMIGYHVRSLNHISLGDEMAMGHGVDVACVQKYCFIGGSIATAAVVSAAGPIGFIGLIVPHVTRKISGFDNRIVMFGCFCLGGAFLVLCDAIARTLIAPTEIPVGVITALIGGPCFIYLLIKR</sequence>
<dbReference type="Pfam" id="PF01032">
    <property type="entry name" value="FecCD"/>
    <property type="match status" value="1"/>
</dbReference>
<gene>
    <name evidence="9" type="primary">hmuU_2</name>
    <name evidence="9" type="ORF">L21SP3_01700</name>
</gene>
<comment type="subcellular location">
    <subcellularLocation>
        <location evidence="1">Cell membrane</location>
        <topology evidence="1">Multi-pass membrane protein</topology>
    </subcellularLocation>
</comment>
<keyword evidence="4" id="KW-1003">Cell membrane</keyword>
<dbReference type="OrthoDB" id="9792889at2"/>
<evidence type="ECO:0000256" key="6">
    <source>
        <dbReference type="ARBA" id="ARBA00022989"/>
    </source>
</evidence>
<keyword evidence="10" id="KW-1185">Reference proteome</keyword>
<dbReference type="PANTHER" id="PTHR30472:SF25">
    <property type="entry name" value="ABC TRANSPORTER PERMEASE PROTEIN MJ0876-RELATED"/>
    <property type="match status" value="1"/>
</dbReference>
<name>A0A1Q2HR55_9BACT</name>
<keyword evidence="3" id="KW-0813">Transport</keyword>
<feature type="transmembrane region" description="Helical" evidence="8">
    <location>
        <begin position="198"/>
        <end position="220"/>
    </location>
</feature>
<dbReference type="SUPFAM" id="SSF81345">
    <property type="entry name" value="ABC transporter involved in vitamin B12 uptake, BtuC"/>
    <property type="match status" value="1"/>
</dbReference>
<feature type="transmembrane region" description="Helical" evidence="8">
    <location>
        <begin position="93"/>
        <end position="116"/>
    </location>
</feature>
<feature type="transmembrane region" description="Helical" evidence="8">
    <location>
        <begin position="151"/>
        <end position="177"/>
    </location>
</feature>
<evidence type="ECO:0000256" key="4">
    <source>
        <dbReference type="ARBA" id="ARBA00022475"/>
    </source>
</evidence>
<dbReference type="PANTHER" id="PTHR30472">
    <property type="entry name" value="FERRIC ENTEROBACTIN TRANSPORT SYSTEM PERMEASE PROTEIN"/>
    <property type="match status" value="1"/>
</dbReference>
<dbReference type="InterPro" id="IPR000522">
    <property type="entry name" value="ABC_transptr_permease_BtuC"/>
</dbReference>
<proteinExistence type="inferred from homology"/>
<dbReference type="Gene3D" id="1.10.3470.10">
    <property type="entry name" value="ABC transporter involved in vitamin B12 uptake, BtuC"/>
    <property type="match status" value="1"/>
</dbReference>
<keyword evidence="6 8" id="KW-1133">Transmembrane helix</keyword>
<evidence type="ECO:0000256" key="1">
    <source>
        <dbReference type="ARBA" id="ARBA00004651"/>
    </source>
</evidence>
<feature type="transmembrane region" description="Helical" evidence="8">
    <location>
        <begin position="66"/>
        <end position="87"/>
    </location>
</feature>
<evidence type="ECO:0000313" key="10">
    <source>
        <dbReference type="Proteomes" id="UP000188273"/>
    </source>
</evidence>
<feature type="transmembrane region" description="Helical" evidence="8">
    <location>
        <begin position="253"/>
        <end position="275"/>
    </location>
</feature>
<keyword evidence="7 8" id="KW-0472">Membrane</keyword>
<organism evidence="9 10">
    <name type="scientific">Sedimentisphaera cyanobacteriorum</name>
    <dbReference type="NCBI Taxonomy" id="1940790"/>
    <lineage>
        <taxon>Bacteria</taxon>
        <taxon>Pseudomonadati</taxon>
        <taxon>Planctomycetota</taxon>
        <taxon>Phycisphaerae</taxon>
        <taxon>Sedimentisphaerales</taxon>
        <taxon>Sedimentisphaeraceae</taxon>
        <taxon>Sedimentisphaera</taxon>
    </lineage>
</organism>
<dbReference type="Proteomes" id="UP000188273">
    <property type="component" value="Chromosome"/>
</dbReference>
<dbReference type="KEGG" id="pbu:L21SP3_01700"/>
<feature type="transmembrane region" description="Helical" evidence="8">
    <location>
        <begin position="315"/>
        <end position="334"/>
    </location>
</feature>
<feature type="transmembrane region" description="Helical" evidence="8">
    <location>
        <begin position="128"/>
        <end position="145"/>
    </location>
</feature>
<dbReference type="EMBL" id="CP019633">
    <property type="protein sequence ID" value="AQQ09880.1"/>
    <property type="molecule type" value="Genomic_DNA"/>
</dbReference>
<comment type="similarity">
    <text evidence="2">Belongs to the binding-protein-dependent transport system permease family. FecCD subfamily.</text>
</comment>
<dbReference type="RefSeq" id="WP_077540595.1">
    <property type="nucleotide sequence ID" value="NZ_CP019633.1"/>
</dbReference>
<dbReference type="CDD" id="cd06550">
    <property type="entry name" value="TM_ABC_iron-siderophores_like"/>
    <property type="match status" value="1"/>
</dbReference>
<protein>
    <submittedName>
        <fullName evidence="9">Hemin transport system permease protein HmuU</fullName>
    </submittedName>
</protein>
<dbReference type="InterPro" id="IPR037294">
    <property type="entry name" value="ABC_BtuC-like"/>
</dbReference>
<dbReference type="GO" id="GO:0005886">
    <property type="term" value="C:plasma membrane"/>
    <property type="evidence" value="ECO:0007669"/>
    <property type="project" value="UniProtKB-SubCell"/>
</dbReference>
<accession>A0A1Q2HR55</accession>
<evidence type="ECO:0000256" key="5">
    <source>
        <dbReference type="ARBA" id="ARBA00022692"/>
    </source>
</evidence>
<dbReference type="STRING" id="1940790.L21SP3_01700"/>
<reference evidence="10" key="1">
    <citation type="submission" date="2017-02" db="EMBL/GenBank/DDBJ databases">
        <title>Comparative genomics and description of representatives of a novel lineage of planctomycetes thriving in anoxic sediments.</title>
        <authorList>
            <person name="Spring S."/>
            <person name="Bunk B."/>
            <person name="Sproer C."/>
            <person name="Klenk H.-P."/>
        </authorList>
    </citation>
    <scope>NUCLEOTIDE SEQUENCE [LARGE SCALE GENOMIC DNA]</scope>
    <source>
        <strain evidence="10">L21-RPul-D3</strain>
    </source>
</reference>